<evidence type="ECO:0000313" key="1">
    <source>
        <dbReference type="EMBL" id="QHU31704.1"/>
    </source>
</evidence>
<dbReference type="EMBL" id="MN740532">
    <property type="protein sequence ID" value="QHU31704.1"/>
    <property type="molecule type" value="Genomic_DNA"/>
</dbReference>
<proteinExistence type="predicted"/>
<organism evidence="1">
    <name type="scientific">viral metagenome</name>
    <dbReference type="NCBI Taxonomy" id="1070528"/>
    <lineage>
        <taxon>unclassified sequences</taxon>
        <taxon>metagenomes</taxon>
        <taxon>organismal metagenomes</taxon>
    </lineage>
</organism>
<reference evidence="1" key="1">
    <citation type="journal article" date="2020" name="Nature">
        <title>Giant virus diversity and host interactions through global metagenomics.</title>
        <authorList>
            <person name="Schulz F."/>
            <person name="Roux S."/>
            <person name="Paez-Espino D."/>
            <person name="Jungbluth S."/>
            <person name="Walsh D.A."/>
            <person name="Denef V.J."/>
            <person name="McMahon K.D."/>
            <person name="Konstantinidis K.T."/>
            <person name="Eloe-Fadrosh E.A."/>
            <person name="Kyrpides N.C."/>
            <person name="Woyke T."/>
        </authorList>
    </citation>
    <scope>NUCLEOTIDE SEQUENCE</scope>
    <source>
        <strain evidence="1">GVMAG-M-3300027963-41</strain>
    </source>
</reference>
<name>A0A6C0LQ50_9ZZZZ</name>
<dbReference type="AlphaFoldDB" id="A0A6C0LQ50"/>
<sequence length="70" mass="7753">MGNTTSVSSSRVVSLTKTPICANGNCKYRVALGKIYCTLHDMNPMRTGRPKEEVKKKVEPEEDKCDICSC</sequence>
<protein>
    <submittedName>
        <fullName evidence="1">Uncharacterized protein</fullName>
    </submittedName>
</protein>
<accession>A0A6C0LQ50</accession>